<dbReference type="InterPro" id="IPR017850">
    <property type="entry name" value="Alkaline_phosphatase_core_sf"/>
</dbReference>
<feature type="binding site" evidence="8">
    <location>
        <position position="194"/>
    </location>
    <ligand>
        <name>substrate</name>
    </ligand>
</feature>
<evidence type="ECO:0000256" key="7">
    <source>
        <dbReference type="ARBA" id="ARBA00023235"/>
    </source>
</evidence>
<feature type="binding site" evidence="8">
    <location>
        <position position="439"/>
    </location>
    <ligand>
        <name>Mn(2+)</name>
        <dbReference type="ChEBI" id="CHEBI:29035"/>
        <label>2</label>
    </ligand>
</feature>
<dbReference type="SUPFAM" id="SSF64158">
    <property type="entry name" value="2,3-Bisphosphoglycerate-independent phosphoglycerate mutase, substrate-binding domain"/>
    <property type="match status" value="1"/>
</dbReference>
<evidence type="ECO:0000259" key="10">
    <source>
        <dbReference type="Pfam" id="PF01676"/>
    </source>
</evidence>
<feature type="binding site" evidence="8">
    <location>
        <position position="331"/>
    </location>
    <ligand>
        <name>substrate</name>
    </ligand>
</feature>
<sequence length="532" mass="57663">MTKAPVAPVVLVILDGWGYCEDKRGNAIAAAKTPIMDSLWSAYPHTLIRTSGKAVGLPEGQMGNSEVGHLNIGAGRVVPQELVRISDAVEDGSLASNPALVKICQEVRSRNGKLHLIGLCSDGGVHSHITHLFGLLDLAKSQQLSQVCIHAITDGRDTPPKSGTKAIKQLQEYVDRLGVGQIATISGRYYAMDRDNRWDRVQRAYDVMTQDNAGNGLTALEVLEASYSEGVTDEFIVPVRIAPGAVAPGDGVIFFNFRPDRARQLTQAFVSPNFQGFERQQITPLSFVTFTQYDPDLPVSVAFTPQNLTNILGEVIANHGLKQFRTAETEKYAHVTYFFNGGLEDPCEGEDRELVSSPMVATYDKDPAMSAKAVTDVAIAAIEKNIYSLVVMNYANPDMVGHTGKVEATVTAIETVDKCLGKLVETVGKSGGTMLITADHGNAEYMLDQEGNPWTAHTTNPVPFILVEGERVKIPGYGTDVDLRNDGKLADIAPTILDILQLPQPEEMTGQSLLRVAEYDLQISRTPTTVGL</sequence>
<organism evidence="12 13">
    <name type="scientific">Okeanomitos corallinicola TIOX110</name>
    <dbReference type="NCBI Taxonomy" id="3133117"/>
    <lineage>
        <taxon>Bacteria</taxon>
        <taxon>Bacillati</taxon>
        <taxon>Cyanobacteriota</taxon>
        <taxon>Cyanophyceae</taxon>
        <taxon>Nostocales</taxon>
        <taxon>Aphanizomenonaceae</taxon>
        <taxon>Okeanomitos</taxon>
    </lineage>
</organism>
<keyword evidence="13" id="KW-1185">Reference proteome</keyword>
<feature type="binding site" evidence="8">
    <location>
        <position position="126"/>
    </location>
    <ligand>
        <name>substrate</name>
    </ligand>
</feature>
<protein>
    <recommendedName>
        <fullName evidence="8 9">2,3-bisphosphoglycerate-independent phosphoglycerate mutase</fullName>
        <shortName evidence="8">BPG-independent PGAM</shortName>
        <shortName evidence="8">Phosphoglyceromutase</shortName>
        <shortName evidence="8">iPGM</shortName>
        <ecNumber evidence="8 9">5.4.2.12</ecNumber>
    </recommendedName>
</protein>
<keyword evidence="7 8" id="KW-0413">Isomerase</keyword>
<feature type="binding site" evidence="8">
    <location>
        <begin position="258"/>
        <end position="261"/>
    </location>
    <ligand>
        <name>substrate</name>
    </ligand>
</feature>
<feature type="active site" description="Phosphoserine intermediate" evidence="8">
    <location>
        <position position="65"/>
    </location>
</feature>
<feature type="binding site" evidence="8">
    <location>
        <position position="188"/>
    </location>
    <ligand>
        <name>substrate</name>
    </ligand>
</feature>
<feature type="binding site" evidence="8">
    <location>
        <position position="15"/>
    </location>
    <ligand>
        <name>Mn(2+)</name>
        <dbReference type="ChEBI" id="CHEBI:29035"/>
        <label>2</label>
    </ligand>
</feature>
<dbReference type="CDD" id="cd16010">
    <property type="entry name" value="iPGM"/>
    <property type="match status" value="1"/>
</dbReference>
<dbReference type="RefSeq" id="WP_353931002.1">
    <property type="nucleotide sequence ID" value="NZ_CP150886.1"/>
</dbReference>
<feature type="binding site" evidence="8">
    <location>
        <position position="457"/>
    </location>
    <ligand>
        <name>Mn(2+)</name>
        <dbReference type="ChEBI" id="CHEBI:29035"/>
        <label>1</label>
    </ligand>
</feature>
<evidence type="ECO:0000313" key="13">
    <source>
        <dbReference type="Proteomes" id="UP001483337"/>
    </source>
</evidence>
<keyword evidence="6 8" id="KW-0464">Manganese</keyword>
<dbReference type="HAMAP" id="MF_01038">
    <property type="entry name" value="GpmI"/>
    <property type="match status" value="1"/>
</dbReference>
<evidence type="ECO:0000256" key="6">
    <source>
        <dbReference type="ARBA" id="ARBA00023211"/>
    </source>
</evidence>
<comment type="catalytic activity">
    <reaction evidence="1 8">
        <text>(2R)-2-phosphoglycerate = (2R)-3-phosphoglycerate</text>
        <dbReference type="Rhea" id="RHEA:15901"/>
        <dbReference type="ChEBI" id="CHEBI:58272"/>
        <dbReference type="ChEBI" id="CHEBI:58289"/>
        <dbReference type="EC" id="5.4.2.12"/>
    </reaction>
</comment>
<dbReference type="InterPro" id="IPR006124">
    <property type="entry name" value="Metalloenzyme"/>
</dbReference>
<feature type="binding site" evidence="8">
    <location>
        <position position="440"/>
    </location>
    <ligand>
        <name>Mn(2+)</name>
        <dbReference type="ChEBI" id="CHEBI:29035"/>
        <label>2</label>
    </ligand>
</feature>
<comment type="function">
    <text evidence="8">Catalyzes the interconversion of 2-phosphoglycerate and 3-phosphoglycerate.</text>
</comment>
<evidence type="ECO:0000256" key="3">
    <source>
        <dbReference type="ARBA" id="ARBA00008819"/>
    </source>
</evidence>
<evidence type="ECO:0000256" key="9">
    <source>
        <dbReference type="NCBIfam" id="TIGR01307"/>
    </source>
</evidence>
<feature type="binding site" evidence="8">
    <location>
        <position position="398"/>
    </location>
    <ligand>
        <name>Mn(2+)</name>
        <dbReference type="ChEBI" id="CHEBI:29035"/>
        <label>1</label>
    </ligand>
</feature>
<gene>
    <name evidence="8 12" type="primary">gpmI</name>
    <name evidence="12" type="ORF">WJM97_22545</name>
</gene>
<dbReference type="NCBIfam" id="TIGR01307">
    <property type="entry name" value="pgm_bpd_ind"/>
    <property type="match status" value="1"/>
</dbReference>
<evidence type="ECO:0000256" key="4">
    <source>
        <dbReference type="ARBA" id="ARBA00022723"/>
    </source>
</evidence>
<dbReference type="GO" id="GO:0004619">
    <property type="term" value="F:phosphoglycerate mutase activity"/>
    <property type="evidence" value="ECO:0007669"/>
    <property type="project" value="UniProtKB-EC"/>
</dbReference>
<evidence type="ECO:0000256" key="8">
    <source>
        <dbReference type="HAMAP-Rule" id="MF_01038"/>
    </source>
</evidence>
<comment type="pathway">
    <text evidence="2 8">Carbohydrate degradation; glycolysis; pyruvate from D-glyceraldehyde 3-phosphate: step 3/5.</text>
</comment>
<evidence type="ECO:0000256" key="5">
    <source>
        <dbReference type="ARBA" id="ARBA00023152"/>
    </source>
</evidence>
<comment type="similarity">
    <text evidence="3 8">Belongs to the BPG-independent phosphoglycerate mutase family.</text>
</comment>
<dbReference type="PIRSF" id="PIRSF001492">
    <property type="entry name" value="IPGAM"/>
    <property type="match status" value="1"/>
</dbReference>
<comment type="cofactor">
    <cofactor evidence="8">
        <name>Mn(2+)</name>
        <dbReference type="ChEBI" id="CHEBI:29035"/>
    </cofactor>
    <text evidence="8">Binds 2 manganese ions per subunit.</text>
</comment>
<dbReference type="SUPFAM" id="SSF53649">
    <property type="entry name" value="Alkaline phosphatase-like"/>
    <property type="match status" value="1"/>
</dbReference>
<dbReference type="PANTHER" id="PTHR31637:SF0">
    <property type="entry name" value="2,3-BISPHOSPHOGLYCERATE-INDEPENDENT PHOSPHOGLYCERATE MUTASE"/>
    <property type="match status" value="1"/>
</dbReference>
<dbReference type="Pfam" id="PF01676">
    <property type="entry name" value="Metalloenzyme"/>
    <property type="match status" value="1"/>
</dbReference>
<feature type="binding site" evidence="8">
    <location>
        <position position="402"/>
    </location>
    <ligand>
        <name>Mn(2+)</name>
        <dbReference type="ChEBI" id="CHEBI:29035"/>
        <label>1</label>
    </ligand>
</feature>
<keyword evidence="5 8" id="KW-0324">Glycolysis</keyword>
<dbReference type="InterPro" id="IPR011258">
    <property type="entry name" value="BPG-indep_PGM_N"/>
</dbReference>
<proteinExistence type="inferred from homology"/>
<evidence type="ECO:0000313" key="12">
    <source>
        <dbReference type="EMBL" id="WZB88093.1"/>
    </source>
</evidence>
<feature type="domain" description="BPG-independent PGAM N-terminal" evidence="11">
    <location>
        <begin position="85"/>
        <end position="294"/>
    </location>
</feature>
<evidence type="ECO:0000256" key="2">
    <source>
        <dbReference type="ARBA" id="ARBA00004798"/>
    </source>
</evidence>
<dbReference type="EC" id="5.4.2.12" evidence="8 9"/>
<dbReference type="EMBL" id="CP150886">
    <property type="protein sequence ID" value="WZB88093.1"/>
    <property type="molecule type" value="Genomic_DNA"/>
</dbReference>
<feature type="domain" description="Metalloenzyme" evidence="10">
    <location>
        <begin position="8"/>
        <end position="503"/>
    </location>
</feature>
<dbReference type="Proteomes" id="UP001483337">
    <property type="component" value="Chromosome"/>
</dbReference>
<feature type="binding site" evidence="8">
    <location>
        <begin position="156"/>
        <end position="157"/>
    </location>
    <ligand>
        <name>substrate</name>
    </ligand>
</feature>
<accession>A0ABZ2UXH6</accession>
<feature type="binding site" evidence="8">
    <location>
        <position position="65"/>
    </location>
    <ligand>
        <name>Mn(2+)</name>
        <dbReference type="ChEBI" id="CHEBI:29035"/>
        <label>2</label>
    </ligand>
</feature>
<dbReference type="PANTHER" id="PTHR31637">
    <property type="entry name" value="2,3-BISPHOSPHOGLYCERATE-INDEPENDENT PHOSPHOGLYCERATE MUTASE"/>
    <property type="match status" value="1"/>
</dbReference>
<dbReference type="Pfam" id="PF06415">
    <property type="entry name" value="iPGM_N"/>
    <property type="match status" value="1"/>
</dbReference>
<evidence type="ECO:0000256" key="1">
    <source>
        <dbReference type="ARBA" id="ARBA00000370"/>
    </source>
</evidence>
<keyword evidence="4 8" id="KW-0479">Metal-binding</keyword>
<dbReference type="Gene3D" id="3.40.720.10">
    <property type="entry name" value="Alkaline Phosphatase, subunit A"/>
    <property type="match status" value="1"/>
</dbReference>
<evidence type="ECO:0000259" key="11">
    <source>
        <dbReference type="Pfam" id="PF06415"/>
    </source>
</evidence>
<dbReference type="InterPro" id="IPR005995">
    <property type="entry name" value="Pgm_bpd_ind"/>
</dbReference>
<reference evidence="12 13" key="1">
    <citation type="submission" date="2024-04" db="EMBL/GenBank/DDBJ databases">
        <title>Okeanomitos corallinicola gen. &amp; sp. nov. (Nostocales, Cyanobacteria), a new toxic marine heterocyst-forming cyanobacterium from a coral reef.</title>
        <authorList>
            <person name="Li H."/>
            <person name="Li R."/>
            <person name="Kang J."/>
            <person name="Hii K.S."/>
            <person name="Mohamed H.F."/>
            <person name="Xu X."/>
            <person name="Luo Z."/>
        </authorList>
    </citation>
    <scope>NUCLEOTIDE SEQUENCE [LARGE SCALE GENOMIC DNA]</scope>
    <source>
        <strain evidence="12 13">TIOX110</strain>
    </source>
</reference>
<comment type="subunit">
    <text evidence="8">Monomer.</text>
</comment>
<name>A0ABZ2UXH6_9CYAN</name>
<dbReference type="Gene3D" id="3.40.1450.10">
    <property type="entry name" value="BPG-independent phosphoglycerate mutase, domain B"/>
    <property type="match status" value="1"/>
</dbReference>
<dbReference type="InterPro" id="IPR036646">
    <property type="entry name" value="PGAM_B_sf"/>
</dbReference>